<feature type="region of interest" description="Disordered" evidence="5">
    <location>
        <begin position="201"/>
        <end position="220"/>
    </location>
</feature>
<dbReference type="PANTHER" id="PTHR30419">
    <property type="entry name" value="HTH-TYPE TRANSCRIPTIONAL REGULATOR YBHD"/>
    <property type="match status" value="1"/>
</dbReference>
<keyword evidence="3" id="KW-0238">DNA-binding</keyword>
<dbReference type="Gene3D" id="1.10.10.10">
    <property type="entry name" value="Winged helix-like DNA-binding domain superfamily/Winged helix DNA-binding domain"/>
    <property type="match status" value="1"/>
</dbReference>
<dbReference type="CDD" id="cd05466">
    <property type="entry name" value="PBP2_LTTR_substrate"/>
    <property type="match status" value="1"/>
</dbReference>
<dbReference type="EMBL" id="CP054929">
    <property type="protein sequence ID" value="QKW51105.1"/>
    <property type="molecule type" value="Genomic_DNA"/>
</dbReference>
<gene>
    <name evidence="7" type="ORF">HUT08_17960</name>
</gene>
<reference evidence="7 8" key="1">
    <citation type="submission" date="2020-06" db="EMBL/GenBank/DDBJ databases">
        <title>Genome mining for natural products.</title>
        <authorList>
            <person name="Zhang B."/>
            <person name="Shi J."/>
            <person name="Ge H."/>
        </authorList>
    </citation>
    <scope>NUCLEOTIDE SEQUENCE [LARGE SCALE GENOMIC DNA]</scope>
    <source>
        <strain evidence="7 8">NA00687</strain>
    </source>
</reference>
<proteinExistence type="inferred from homology"/>
<dbReference type="SUPFAM" id="SSF53850">
    <property type="entry name" value="Periplasmic binding protein-like II"/>
    <property type="match status" value="1"/>
</dbReference>
<feature type="region of interest" description="Disordered" evidence="5">
    <location>
        <begin position="292"/>
        <end position="322"/>
    </location>
</feature>
<dbReference type="Pfam" id="PF03466">
    <property type="entry name" value="LysR_substrate"/>
    <property type="match status" value="1"/>
</dbReference>
<feature type="domain" description="HTH lysR-type" evidence="6">
    <location>
        <begin position="1"/>
        <end position="58"/>
    </location>
</feature>
<evidence type="ECO:0000256" key="4">
    <source>
        <dbReference type="ARBA" id="ARBA00023163"/>
    </source>
</evidence>
<accession>A0A7H8N9E7</accession>
<organism evidence="7 8">
    <name type="scientific">Streptomyces buecherae</name>
    <dbReference type="NCBI Taxonomy" id="2763006"/>
    <lineage>
        <taxon>Bacteria</taxon>
        <taxon>Bacillati</taxon>
        <taxon>Actinomycetota</taxon>
        <taxon>Actinomycetes</taxon>
        <taxon>Kitasatosporales</taxon>
        <taxon>Streptomycetaceae</taxon>
        <taxon>Streptomyces</taxon>
    </lineage>
</organism>
<evidence type="ECO:0000256" key="5">
    <source>
        <dbReference type="SAM" id="MobiDB-lite"/>
    </source>
</evidence>
<keyword evidence="4" id="KW-0804">Transcription</keyword>
<dbReference type="Gene3D" id="3.40.190.290">
    <property type="match status" value="1"/>
</dbReference>
<keyword evidence="2" id="KW-0805">Transcription regulation</keyword>
<dbReference type="GO" id="GO:0003677">
    <property type="term" value="F:DNA binding"/>
    <property type="evidence" value="ECO:0007669"/>
    <property type="project" value="UniProtKB-KW"/>
</dbReference>
<dbReference type="GO" id="GO:0003700">
    <property type="term" value="F:DNA-binding transcription factor activity"/>
    <property type="evidence" value="ECO:0007669"/>
    <property type="project" value="InterPro"/>
</dbReference>
<protein>
    <submittedName>
        <fullName evidence="7">LysR family transcriptional regulator</fullName>
    </submittedName>
</protein>
<dbReference type="SUPFAM" id="SSF46785">
    <property type="entry name" value="Winged helix' DNA-binding domain"/>
    <property type="match status" value="1"/>
</dbReference>
<evidence type="ECO:0000256" key="1">
    <source>
        <dbReference type="ARBA" id="ARBA00009437"/>
    </source>
</evidence>
<keyword evidence="8" id="KW-1185">Reference proteome</keyword>
<dbReference type="AlphaFoldDB" id="A0A7H8N9E7"/>
<dbReference type="GO" id="GO:0005829">
    <property type="term" value="C:cytosol"/>
    <property type="evidence" value="ECO:0007669"/>
    <property type="project" value="TreeGrafter"/>
</dbReference>
<evidence type="ECO:0000259" key="6">
    <source>
        <dbReference type="PROSITE" id="PS50931"/>
    </source>
</evidence>
<dbReference type="InterPro" id="IPR036390">
    <property type="entry name" value="WH_DNA-bd_sf"/>
</dbReference>
<evidence type="ECO:0000256" key="2">
    <source>
        <dbReference type="ARBA" id="ARBA00023015"/>
    </source>
</evidence>
<dbReference type="Pfam" id="PF00126">
    <property type="entry name" value="HTH_1"/>
    <property type="match status" value="1"/>
</dbReference>
<dbReference type="Proteomes" id="UP000509303">
    <property type="component" value="Chromosome"/>
</dbReference>
<dbReference type="InterPro" id="IPR000847">
    <property type="entry name" value="LysR_HTH_N"/>
</dbReference>
<dbReference type="InterPro" id="IPR005119">
    <property type="entry name" value="LysR_subst-bd"/>
</dbReference>
<dbReference type="PRINTS" id="PR00039">
    <property type="entry name" value="HTHLYSR"/>
</dbReference>
<feature type="compositionally biased region" description="Pro residues" evidence="5">
    <location>
        <begin position="294"/>
        <end position="306"/>
    </location>
</feature>
<dbReference type="RefSeq" id="WP_176162830.1">
    <property type="nucleotide sequence ID" value="NZ_CP054929.1"/>
</dbReference>
<dbReference type="InterPro" id="IPR050950">
    <property type="entry name" value="HTH-type_LysR_regulators"/>
</dbReference>
<sequence>MTLDDLRAFLAVCEAGSLSAVARDLSCTQSAVSQRVRRLERELGLPLLERQPRGVAPTPAGRLLRHAAHDGIGALDLAVRQLREIRDGAAGTVRITTGAISVRHFMSQAVVSFRARHPQVGLEFQTSNSGRGCLDALAADTADLAWITIGPPVRGVQQRPVISLPWVLAVRADDPLATRASIDPDDLADIRHIRLPENSTSRRSLDGHFAQHGTEPDASTSVADWDTAMLLAELGLGHAIVPTLPNWLAAEHPGLRLIPIPTLPPLATGWAVRRWETLSPAALAFADAVATSLTPPPPATPAPPPDTTEATPAPDPLVRAPA</sequence>
<comment type="similarity">
    <text evidence="1">Belongs to the LysR transcriptional regulatory family.</text>
</comment>
<evidence type="ECO:0000313" key="7">
    <source>
        <dbReference type="EMBL" id="QKW51105.1"/>
    </source>
</evidence>
<dbReference type="InterPro" id="IPR036388">
    <property type="entry name" value="WH-like_DNA-bd_sf"/>
</dbReference>
<evidence type="ECO:0000313" key="8">
    <source>
        <dbReference type="Proteomes" id="UP000509303"/>
    </source>
</evidence>
<name>A0A7H8N9E7_9ACTN</name>
<dbReference type="FunFam" id="1.10.10.10:FF:000001">
    <property type="entry name" value="LysR family transcriptional regulator"/>
    <property type="match status" value="1"/>
</dbReference>
<dbReference type="PANTHER" id="PTHR30419:SF8">
    <property type="entry name" value="NITROGEN ASSIMILATION TRANSCRIPTIONAL ACTIVATOR-RELATED"/>
    <property type="match status" value="1"/>
</dbReference>
<dbReference type="PROSITE" id="PS50931">
    <property type="entry name" value="HTH_LYSR"/>
    <property type="match status" value="1"/>
</dbReference>
<evidence type="ECO:0000256" key="3">
    <source>
        <dbReference type="ARBA" id="ARBA00023125"/>
    </source>
</evidence>